<dbReference type="RefSeq" id="WP_301814159.1">
    <property type="nucleotide sequence ID" value="NZ_JAUJZH010000025.1"/>
</dbReference>
<evidence type="ECO:0000313" key="2">
    <source>
        <dbReference type="Proteomes" id="UP001169027"/>
    </source>
</evidence>
<dbReference type="Proteomes" id="UP001169027">
    <property type="component" value="Unassembled WGS sequence"/>
</dbReference>
<comment type="caution">
    <text evidence="1">The sequence shown here is derived from an EMBL/GenBank/DDBJ whole genome shotgun (WGS) entry which is preliminary data.</text>
</comment>
<protein>
    <submittedName>
        <fullName evidence="1">Uncharacterized protein</fullName>
    </submittedName>
</protein>
<organism evidence="1 2">
    <name type="scientific">Variovorax ginsengisoli</name>
    <dbReference type="NCBI Taxonomy" id="363844"/>
    <lineage>
        <taxon>Bacteria</taxon>
        <taxon>Pseudomonadati</taxon>
        <taxon>Pseudomonadota</taxon>
        <taxon>Betaproteobacteria</taxon>
        <taxon>Burkholderiales</taxon>
        <taxon>Comamonadaceae</taxon>
        <taxon>Variovorax</taxon>
    </lineage>
</organism>
<proteinExistence type="predicted"/>
<sequence length="76" mass="8404">MSFYEPNGILAKIPGPLVSRGMDGFPPAGDGQAAEMQGEVDVPDIGRVRIRYRLKSSRHHKNTNWFWAACFAEVVG</sequence>
<keyword evidence="2" id="KW-1185">Reference proteome</keyword>
<accession>A0ABT8SDC9</accession>
<dbReference type="EMBL" id="JAUKVY010000025">
    <property type="protein sequence ID" value="MDO1536192.1"/>
    <property type="molecule type" value="Genomic_DNA"/>
</dbReference>
<name>A0ABT8SDC9_9BURK</name>
<reference evidence="1" key="1">
    <citation type="submission" date="2023-06" db="EMBL/GenBank/DDBJ databases">
        <authorList>
            <person name="Jiang Y."/>
            <person name="Liu Q."/>
        </authorList>
    </citation>
    <scope>NUCLEOTIDE SEQUENCE</scope>
    <source>
        <strain evidence="1">CGMCC 1.12090</strain>
    </source>
</reference>
<evidence type="ECO:0000313" key="1">
    <source>
        <dbReference type="EMBL" id="MDO1536192.1"/>
    </source>
</evidence>
<gene>
    <name evidence="1" type="ORF">Q2T77_28285</name>
</gene>